<dbReference type="OrthoDB" id="114121at2157"/>
<dbReference type="Gene3D" id="2.60.120.10">
    <property type="entry name" value="Jelly Rolls"/>
    <property type="match status" value="1"/>
</dbReference>
<dbReference type="PATRIC" id="fig|1008153.3.peg.1678"/>
<gene>
    <name evidence="2" type="ORF">HAPAU_16540</name>
</gene>
<organism evidence="2 3">
    <name type="scientific">Halalkalicoccus paucihalophilus</name>
    <dbReference type="NCBI Taxonomy" id="1008153"/>
    <lineage>
        <taxon>Archaea</taxon>
        <taxon>Methanobacteriati</taxon>
        <taxon>Methanobacteriota</taxon>
        <taxon>Stenosarchaea group</taxon>
        <taxon>Halobacteria</taxon>
        <taxon>Halobacteriales</taxon>
        <taxon>Halococcaceae</taxon>
        <taxon>Halalkalicoccus</taxon>
    </lineage>
</organism>
<dbReference type="SUPFAM" id="SSF51182">
    <property type="entry name" value="RmlC-like cupins"/>
    <property type="match status" value="1"/>
</dbReference>
<dbReference type="InterPro" id="IPR014710">
    <property type="entry name" value="RmlC-like_jellyroll"/>
</dbReference>
<dbReference type="Proteomes" id="UP000075321">
    <property type="component" value="Unassembled WGS sequence"/>
</dbReference>
<evidence type="ECO:0000259" key="1">
    <source>
        <dbReference type="Pfam" id="PF07883"/>
    </source>
</evidence>
<name>A0A151AG44_9EURY</name>
<evidence type="ECO:0000313" key="2">
    <source>
        <dbReference type="EMBL" id="KYH26555.1"/>
    </source>
</evidence>
<comment type="caution">
    <text evidence="2">The sequence shown here is derived from an EMBL/GenBank/DDBJ whole genome shotgun (WGS) entry which is preliminary data.</text>
</comment>
<dbReference type="EMBL" id="LTAZ01000004">
    <property type="protein sequence ID" value="KYH26555.1"/>
    <property type="molecule type" value="Genomic_DNA"/>
</dbReference>
<protein>
    <submittedName>
        <fullName evidence="2">Cupin domain protein</fullName>
    </submittedName>
</protein>
<dbReference type="RefSeq" id="WP_066381351.1">
    <property type="nucleotide sequence ID" value="NZ_LTAZ01000004.1"/>
</dbReference>
<proteinExistence type="predicted"/>
<dbReference type="AlphaFoldDB" id="A0A151AG44"/>
<evidence type="ECO:0000313" key="3">
    <source>
        <dbReference type="Proteomes" id="UP000075321"/>
    </source>
</evidence>
<dbReference type="CDD" id="cd02238">
    <property type="entry name" value="cupin_KdgF"/>
    <property type="match status" value="1"/>
</dbReference>
<reference evidence="2 3" key="1">
    <citation type="submission" date="2016-02" db="EMBL/GenBank/DDBJ databases">
        <title>Genome sequence of Halalkalicoccus paucihalophilus DSM 24557.</title>
        <authorList>
            <person name="Poehlein A."/>
            <person name="Daniel R."/>
        </authorList>
    </citation>
    <scope>NUCLEOTIDE SEQUENCE [LARGE SCALE GENOMIC DNA]</scope>
    <source>
        <strain evidence="2 3">DSM 24557</strain>
    </source>
</reference>
<accession>A0A151AG44</accession>
<keyword evidence="3" id="KW-1185">Reference proteome</keyword>
<dbReference type="PANTHER" id="PTHR40112:SF1">
    <property type="entry name" value="H2HPP ISOMERASE"/>
    <property type="match status" value="1"/>
</dbReference>
<dbReference type="Pfam" id="PF07883">
    <property type="entry name" value="Cupin_2"/>
    <property type="match status" value="1"/>
</dbReference>
<dbReference type="InterPro" id="IPR013096">
    <property type="entry name" value="Cupin_2"/>
</dbReference>
<dbReference type="InterPro" id="IPR011051">
    <property type="entry name" value="RmlC_Cupin_sf"/>
</dbReference>
<dbReference type="InterPro" id="IPR052535">
    <property type="entry name" value="Bacilysin_H2HPP_isomerase"/>
</dbReference>
<feature type="domain" description="Cupin type-2" evidence="1">
    <location>
        <begin position="31"/>
        <end position="99"/>
    </location>
</feature>
<sequence length="110" mass="12173">MERVPLAETTEAVENVHLAQLAAGEEMSVQHFEFEPGATVPRHDHRHEQTGFVYEGELTFLLEDGEQTVSAGESYVLTGEEVHGAENRGETVVRGVDIFSPPRANPDWAE</sequence>
<dbReference type="PANTHER" id="PTHR40112">
    <property type="entry name" value="H2HPP ISOMERASE"/>
    <property type="match status" value="1"/>
</dbReference>